<reference evidence="2" key="2">
    <citation type="submission" date="2015-03" db="UniProtKB">
        <authorList>
            <consortium name="EnsemblPlants"/>
        </authorList>
    </citation>
    <scope>IDENTIFICATION</scope>
</reference>
<dbReference type="EnsemblPlants" id="Bo1g061650.1">
    <property type="protein sequence ID" value="Bo1g061650.1"/>
    <property type="gene ID" value="Bo1g061650"/>
</dbReference>
<feature type="region of interest" description="Disordered" evidence="1">
    <location>
        <begin position="1"/>
        <end position="29"/>
    </location>
</feature>
<keyword evidence="3" id="KW-1185">Reference proteome</keyword>
<dbReference type="Proteomes" id="UP000032141">
    <property type="component" value="Chromosome C1"/>
</dbReference>
<evidence type="ECO:0000313" key="2">
    <source>
        <dbReference type="EnsemblPlants" id="Bo1g061650.1"/>
    </source>
</evidence>
<evidence type="ECO:0000256" key="1">
    <source>
        <dbReference type="SAM" id="MobiDB-lite"/>
    </source>
</evidence>
<feature type="compositionally biased region" description="Basic and acidic residues" evidence="1">
    <location>
        <begin position="7"/>
        <end position="16"/>
    </location>
</feature>
<proteinExistence type="predicted"/>
<sequence length="104" mass="11451">MSSGGRLSREQKEKAVARATESSPARVVESNSPYDFVTIHREAMMDTTNMDTPQRVLVAESARLIREERAVVESVAQDCARDGRGGASDEEIPPPDFVPCCYHP</sequence>
<evidence type="ECO:0000313" key="3">
    <source>
        <dbReference type="Proteomes" id="UP000032141"/>
    </source>
</evidence>
<reference evidence="2 3" key="1">
    <citation type="journal article" date="2014" name="Genome Biol.">
        <title>Transcriptome and methylome profiling reveals relics of genome dominance in the mesopolyploid Brassica oleracea.</title>
        <authorList>
            <person name="Parkin I.A."/>
            <person name="Koh C."/>
            <person name="Tang H."/>
            <person name="Robinson S.J."/>
            <person name="Kagale S."/>
            <person name="Clarke W.E."/>
            <person name="Town C.D."/>
            <person name="Nixon J."/>
            <person name="Krishnakumar V."/>
            <person name="Bidwell S.L."/>
            <person name="Denoeud F."/>
            <person name="Belcram H."/>
            <person name="Links M.G."/>
            <person name="Just J."/>
            <person name="Clarke C."/>
            <person name="Bender T."/>
            <person name="Huebert T."/>
            <person name="Mason A.S."/>
            <person name="Pires J.C."/>
            <person name="Barker G."/>
            <person name="Moore J."/>
            <person name="Walley P.G."/>
            <person name="Manoli S."/>
            <person name="Batley J."/>
            <person name="Edwards D."/>
            <person name="Nelson M.N."/>
            <person name="Wang X."/>
            <person name="Paterson A.H."/>
            <person name="King G."/>
            <person name="Bancroft I."/>
            <person name="Chalhoub B."/>
            <person name="Sharpe A.G."/>
        </authorList>
    </citation>
    <scope>NUCLEOTIDE SEQUENCE</scope>
    <source>
        <strain evidence="2 3">cv. TO1000</strain>
    </source>
</reference>
<dbReference type="Gramene" id="Bo1g061650.1">
    <property type="protein sequence ID" value="Bo1g061650.1"/>
    <property type="gene ID" value="Bo1g061650"/>
</dbReference>
<protein>
    <submittedName>
        <fullName evidence="2">Uncharacterized protein</fullName>
    </submittedName>
</protein>
<dbReference type="AlphaFoldDB" id="A0A0D3A8H1"/>
<organism evidence="2 3">
    <name type="scientific">Brassica oleracea var. oleracea</name>
    <dbReference type="NCBI Taxonomy" id="109376"/>
    <lineage>
        <taxon>Eukaryota</taxon>
        <taxon>Viridiplantae</taxon>
        <taxon>Streptophyta</taxon>
        <taxon>Embryophyta</taxon>
        <taxon>Tracheophyta</taxon>
        <taxon>Spermatophyta</taxon>
        <taxon>Magnoliopsida</taxon>
        <taxon>eudicotyledons</taxon>
        <taxon>Gunneridae</taxon>
        <taxon>Pentapetalae</taxon>
        <taxon>rosids</taxon>
        <taxon>malvids</taxon>
        <taxon>Brassicales</taxon>
        <taxon>Brassicaceae</taxon>
        <taxon>Brassiceae</taxon>
        <taxon>Brassica</taxon>
    </lineage>
</organism>
<accession>A0A0D3A8H1</accession>
<dbReference type="HOGENOM" id="CLU_2253839_0_0_1"/>
<name>A0A0D3A8H1_BRAOL</name>